<comment type="caution">
    <text evidence="2">The sequence shown here is derived from an EMBL/GenBank/DDBJ whole genome shotgun (WGS) entry which is preliminary data.</text>
</comment>
<evidence type="ECO:0000313" key="3">
    <source>
        <dbReference type="Proteomes" id="UP000475214"/>
    </source>
</evidence>
<dbReference type="RefSeq" id="WP_163736592.1">
    <property type="nucleotide sequence ID" value="NZ_JAAGOA010000006.1"/>
</dbReference>
<evidence type="ECO:0000259" key="1">
    <source>
        <dbReference type="PROSITE" id="PS50042"/>
    </source>
</evidence>
<name>A0A6L9S6F8_9ACTN</name>
<organism evidence="2 3">
    <name type="scientific">Phytoactinopolyspora halotolerans</name>
    <dbReference type="NCBI Taxonomy" id="1981512"/>
    <lineage>
        <taxon>Bacteria</taxon>
        <taxon>Bacillati</taxon>
        <taxon>Actinomycetota</taxon>
        <taxon>Actinomycetes</taxon>
        <taxon>Jiangellales</taxon>
        <taxon>Jiangellaceae</taxon>
        <taxon>Phytoactinopolyspora</taxon>
    </lineage>
</organism>
<dbReference type="Pfam" id="PF00027">
    <property type="entry name" value="cNMP_binding"/>
    <property type="match status" value="1"/>
</dbReference>
<dbReference type="SMART" id="SM00100">
    <property type="entry name" value="cNMP"/>
    <property type="match status" value="1"/>
</dbReference>
<protein>
    <submittedName>
        <fullName evidence="2">Cyclic nucleotide-binding domain-containing protein</fullName>
    </submittedName>
</protein>
<dbReference type="SUPFAM" id="SSF51206">
    <property type="entry name" value="cAMP-binding domain-like"/>
    <property type="match status" value="1"/>
</dbReference>
<dbReference type="EMBL" id="JAAGOA010000006">
    <property type="protein sequence ID" value="NEE00597.1"/>
    <property type="molecule type" value="Genomic_DNA"/>
</dbReference>
<dbReference type="CDD" id="cd00038">
    <property type="entry name" value="CAP_ED"/>
    <property type="match status" value="1"/>
</dbReference>
<keyword evidence="3" id="KW-1185">Reference proteome</keyword>
<dbReference type="AlphaFoldDB" id="A0A6L9S6F8"/>
<proteinExistence type="predicted"/>
<dbReference type="Gene3D" id="2.60.120.10">
    <property type="entry name" value="Jelly Rolls"/>
    <property type="match status" value="1"/>
</dbReference>
<dbReference type="Proteomes" id="UP000475214">
    <property type="component" value="Unassembled WGS sequence"/>
</dbReference>
<dbReference type="InterPro" id="IPR018490">
    <property type="entry name" value="cNMP-bd_dom_sf"/>
</dbReference>
<feature type="domain" description="Cyclic nucleotide-binding" evidence="1">
    <location>
        <begin position="15"/>
        <end position="84"/>
    </location>
</feature>
<accession>A0A6L9S6F8</accession>
<dbReference type="PROSITE" id="PS50042">
    <property type="entry name" value="CNMP_BINDING_3"/>
    <property type="match status" value="1"/>
</dbReference>
<reference evidence="2 3" key="1">
    <citation type="submission" date="2020-02" db="EMBL/GenBank/DDBJ databases">
        <authorList>
            <person name="Li X.-J."/>
            <person name="Han X.-M."/>
        </authorList>
    </citation>
    <scope>NUCLEOTIDE SEQUENCE [LARGE SCALE GENOMIC DNA]</scope>
    <source>
        <strain evidence="2 3">CCTCC AB 2017055</strain>
    </source>
</reference>
<dbReference type="InterPro" id="IPR000595">
    <property type="entry name" value="cNMP-bd_dom"/>
</dbReference>
<dbReference type="InterPro" id="IPR014710">
    <property type="entry name" value="RmlC-like_jellyroll"/>
</dbReference>
<evidence type="ECO:0000313" key="2">
    <source>
        <dbReference type="EMBL" id="NEE00597.1"/>
    </source>
</evidence>
<sequence length="165" mass="18154">METTPLSEVLAGHRFFHSLDPAYREVIAGCAGQERFQPGSFLFREGEPADRFYAVRSGRVALEMAAPGVGAMIIDTAEAGEVVGVSWLFVPYRWQFDARAVEPVGAIGFDAVCLREKADADPRLGYALMKLFAEVLIRRMQSARVRLLDLYGDGRSGTPADRVRG</sequence>
<gene>
    <name evidence="2" type="ORF">G1H10_10500</name>
</gene>